<accession>A0A927AV30</accession>
<reference evidence="5" key="1">
    <citation type="submission" date="2020-09" db="EMBL/GenBank/DDBJ databases">
        <authorList>
            <person name="Kim M.K."/>
        </authorList>
    </citation>
    <scope>NUCLEOTIDE SEQUENCE</scope>
    <source>
        <strain evidence="5">BT702</strain>
    </source>
</reference>
<dbReference type="InterPro" id="IPR025269">
    <property type="entry name" value="SAM-like_dom"/>
</dbReference>
<dbReference type="Gene3D" id="1.10.150.130">
    <property type="match status" value="1"/>
</dbReference>
<dbReference type="PROSITE" id="PS51898">
    <property type="entry name" value="TYR_RECOMBINASE"/>
    <property type="match status" value="1"/>
</dbReference>
<dbReference type="EMBL" id="JACWZY010000040">
    <property type="protein sequence ID" value="MBD2704955.1"/>
    <property type="molecule type" value="Genomic_DNA"/>
</dbReference>
<dbReference type="AlphaFoldDB" id="A0A927AV30"/>
<proteinExistence type="inferred from homology"/>
<dbReference type="PANTHER" id="PTHR30349">
    <property type="entry name" value="PHAGE INTEGRASE-RELATED"/>
    <property type="match status" value="1"/>
</dbReference>
<organism evidence="5 6">
    <name type="scientific">Spirosoma profusum</name>
    <dbReference type="NCBI Taxonomy" id="2771354"/>
    <lineage>
        <taxon>Bacteria</taxon>
        <taxon>Pseudomonadati</taxon>
        <taxon>Bacteroidota</taxon>
        <taxon>Cytophagia</taxon>
        <taxon>Cytophagales</taxon>
        <taxon>Cytophagaceae</taxon>
        <taxon>Spirosoma</taxon>
    </lineage>
</organism>
<dbReference type="Proteomes" id="UP000598820">
    <property type="component" value="Unassembled WGS sequence"/>
</dbReference>
<comment type="caution">
    <text evidence="5">The sequence shown here is derived from an EMBL/GenBank/DDBJ whole genome shotgun (WGS) entry which is preliminary data.</text>
</comment>
<dbReference type="InterPro" id="IPR002104">
    <property type="entry name" value="Integrase_catalytic"/>
</dbReference>
<evidence type="ECO:0000259" key="4">
    <source>
        <dbReference type="PROSITE" id="PS51898"/>
    </source>
</evidence>
<evidence type="ECO:0000256" key="3">
    <source>
        <dbReference type="ARBA" id="ARBA00023172"/>
    </source>
</evidence>
<keyword evidence="2" id="KW-0238">DNA-binding</keyword>
<dbReference type="Pfam" id="PF00589">
    <property type="entry name" value="Phage_integrase"/>
    <property type="match status" value="1"/>
</dbReference>
<dbReference type="PANTHER" id="PTHR30349:SF64">
    <property type="entry name" value="PROPHAGE INTEGRASE INTD-RELATED"/>
    <property type="match status" value="1"/>
</dbReference>
<name>A0A927AV30_9BACT</name>
<comment type="similarity">
    <text evidence="1">Belongs to the 'phage' integrase family.</text>
</comment>
<dbReference type="Pfam" id="PF13102">
    <property type="entry name" value="Phage_int_SAM_5"/>
    <property type="match status" value="1"/>
</dbReference>
<gene>
    <name evidence="5" type="ORF">IC229_30270</name>
</gene>
<dbReference type="RefSeq" id="WP_190891936.1">
    <property type="nucleotide sequence ID" value="NZ_JACWZY010000040.1"/>
</dbReference>
<keyword evidence="6" id="KW-1185">Reference proteome</keyword>
<protein>
    <submittedName>
        <fullName evidence="5">Site-specific integrase</fullName>
    </submittedName>
</protein>
<sequence>MTKVTTALVLDQKKVQDPELGIIKIRVTYQREKRFFTTGMKVAYTDWQRLERMKGELDNRIKDENFIGLHRSCYGYKDTRKGYIEGWLDKARAIVEQLGPNFSFDSFKTQLANYGKVEVDHTKQGDVIQALINKQTAMQGQERIGTASLYGLVAKSLLRFVEQLPNKDRLQLGLPPIQKRAATDETHELSFKQVTIDFLNRYESWMLHEGKASQKPNGKAQPASLTTIGIYCRHLRAVFNQAKDKGIITNLEYPFGRNRYVIPAGRTPKKALAKIDIEKIKVFQPEPDSQEQRAHDLWLFTYYCSGLNMADLCRLRWRDVDIKANCFFFVRQKTKLTRKGDRMPIRVPLRDETWAIINRYSDKGRDPDTYVFSFLEGTQTEKRAKQIVEQVVKQTNKWMRRIGQKLNIDGDLVTYTARHSYATTLLRNGAPVSMIGQQIGHTQSRSTEHYLGAFEDEDVQIYLNSL</sequence>
<dbReference type="GO" id="GO:0006310">
    <property type="term" value="P:DNA recombination"/>
    <property type="evidence" value="ECO:0007669"/>
    <property type="project" value="UniProtKB-KW"/>
</dbReference>
<dbReference type="GO" id="GO:0015074">
    <property type="term" value="P:DNA integration"/>
    <property type="evidence" value="ECO:0007669"/>
    <property type="project" value="InterPro"/>
</dbReference>
<dbReference type="Gene3D" id="1.10.443.10">
    <property type="entry name" value="Intergrase catalytic core"/>
    <property type="match status" value="1"/>
</dbReference>
<evidence type="ECO:0000256" key="2">
    <source>
        <dbReference type="ARBA" id="ARBA00023125"/>
    </source>
</evidence>
<evidence type="ECO:0000256" key="1">
    <source>
        <dbReference type="ARBA" id="ARBA00008857"/>
    </source>
</evidence>
<evidence type="ECO:0000313" key="6">
    <source>
        <dbReference type="Proteomes" id="UP000598820"/>
    </source>
</evidence>
<dbReference type="InterPro" id="IPR013762">
    <property type="entry name" value="Integrase-like_cat_sf"/>
</dbReference>
<dbReference type="InterPro" id="IPR011010">
    <property type="entry name" value="DNA_brk_join_enz"/>
</dbReference>
<dbReference type="GO" id="GO:0003677">
    <property type="term" value="F:DNA binding"/>
    <property type="evidence" value="ECO:0007669"/>
    <property type="project" value="UniProtKB-KW"/>
</dbReference>
<evidence type="ECO:0000313" key="5">
    <source>
        <dbReference type="EMBL" id="MBD2704955.1"/>
    </source>
</evidence>
<keyword evidence="3" id="KW-0233">DNA recombination</keyword>
<dbReference type="InterPro" id="IPR050090">
    <property type="entry name" value="Tyrosine_recombinase_XerCD"/>
</dbReference>
<feature type="domain" description="Tyr recombinase" evidence="4">
    <location>
        <begin position="267"/>
        <end position="463"/>
    </location>
</feature>
<dbReference type="SUPFAM" id="SSF56349">
    <property type="entry name" value="DNA breaking-rejoining enzymes"/>
    <property type="match status" value="1"/>
</dbReference>
<dbReference type="InterPro" id="IPR010998">
    <property type="entry name" value="Integrase_recombinase_N"/>
</dbReference>